<name>A0A5B7H3Y7_PORTR</name>
<organism evidence="1 2">
    <name type="scientific">Portunus trituberculatus</name>
    <name type="common">Swimming crab</name>
    <name type="synonym">Neptunus trituberculatus</name>
    <dbReference type="NCBI Taxonomy" id="210409"/>
    <lineage>
        <taxon>Eukaryota</taxon>
        <taxon>Metazoa</taxon>
        <taxon>Ecdysozoa</taxon>
        <taxon>Arthropoda</taxon>
        <taxon>Crustacea</taxon>
        <taxon>Multicrustacea</taxon>
        <taxon>Malacostraca</taxon>
        <taxon>Eumalacostraca</taxon>
        <taxon>Eucarida</taxon>
        <taxon>Decapoda</taxon>
        <taxon>Pleocyemata</taxon>
        <taxon>Brachyura</taxon>
        <taxon>Eubrachyura</taxon>
        <taxon>Portunoidea</taxon>
        <taxon>Portunidae</taxon>
        <taxon>Portuninae</taxon>
        <taxon>Portunus</taxon>
    </lineage>
</organism>
<evidence type="ECO:0000313" key="2">
    <source>
        <dbReference type="Proteomes" id="UP000324222"/>
    </source>
</evidence>
<protein>
    <submittedName>
        <fullName evidence="1">Uncharacterized protein</fullName>
    </submittedName>
</protein>
<reference evidence="1 2" key="1">
    <citation type="submission" date="2019-05" db="EMBL/GenBank/DDBJ databases">
        <title>Another draft genome of Portunus trituberculatus and its Hox gene families provides insights of decapod evolution.</title>
        <authorList>
            <person name="Jeong J.-H."/>
            <person name="Song I."/>
            <person name="Kim S."/>
            <person name="Choi T."/>
            <person name="Kim D."/>
            <person name="Ryu S."/>
            <person name="Kim W."/>
        </authorList>
    </citation>
    <scope>NUCLEOTIDE SEQUENCE [LARGE SCALE GENOMIC DNA]</scope>
    <source>
        <tissue evidence="1">Muscle</tissue>
    </source>
</reference>
<dbReference type="EMBL" id="VSRR010021313">
    <property type="protein sequence ID" value="MPC63818.1"/>
    <property type="molecule type" value="Genomic_DNA"/>
</dbReference>
<dbReference type="Proteomes" id="UP000324222">
    <property type="component" value="Unassembled WGS sequence"/>
</dbReference>
<sequence>MESVESEPQSRPPRWVLDKADWPQFTELSSFILPLADFDTCSEAVDYFTDFLRSAALQTVPKTSGRFTKRPVLWWNAACTNGVREKRAAFSRLLRHRGDPQCLDAF</sequence>
<dbReference type="AlphaFoldDB" id="A0A5B7H3Y7"/>
<gene>
    <name evidence="1" type="ORF">E2C01_057924</name>
</gene>
<evidence type="ECO:0000313" key="1">
    <source>
        <dbReference type="EMBL" id="MPC63818.1"/>
    </source>
</evidence>
<proteinExistence type="predicted"/>
<accession>A0A5B7H3Y7</accession>
<comment type="caution">
    <text evidence="1">The sequence shown here is derived from an EMBL/GenBank/DDBJ whole genome shotgun (WGS) entry which is preliminary data.</text>
</comment>
<keyword evidence="2" id="KW-1185">Reference proteome</keyword>